<proteinExistence type="inferred from homology"/>
<dbReference type="PANTHER" id="PTHR47659">
    <property type="entry name" value="ZN(II)2CYS6 TRANSCRIPTION FACTOR (EUROFUNG)-RELATED"/>
    <property type="match status" value="1"/>
</dbReference>
<dbReference type="InterPro" id="IPR001138">
    <property type="entry name" value="Zn2Cys6_DnaBD"/>
</dbReference>
<evidence type="ECO:0000256" key="8">
    <source>
        <dbReference type="ARBA" id="ARBA00023163"/>
    </source>
</evidence>
<keyword evidence="6" id="KW-0805">Transcription regulation</keyword>
<accession>A0A9P6T7V1</accession>
<keyword evidence="8" id="KW-0804">Transcription</keyword>
<evidence type="ECO:0000256" key="4">
    <source>
        <dbReference type="ARBA" id="ARBA00022723"/>
    </source>
</evidence>
<evidence type="ECO:0000256" key="10">
    <source>
        <dbReference type="ARBA" id="ARBA00040903"/>
    </source>
</evidence>
<dbReference type="GO" id="GO:0000981">
    <property type="term" value="F:DNA-binding transcription factor activity, RNA polymerase II-specific"/>
    <property type="evidence" value="ECO:0007669"/>
    <property type="project" value="InterPro"/>
</dbReference>
<protein>
    <recommendedName>
        <fullName evidence="10">Transcription activator of gluconeogenesis ERT1</fullName>
    </recommendedName>
</protein>
<keyword evidence="14" id="KW-1185">Reference proteome</keyword>
<feature type="region of interest" description="Disordered" evidence="11">
    <location>
        <begin position="1"/>
        <end position="82"/>
    </location>
</feature>
<reference evidence="13" key="1">
    <citation type="submission" date="2013-11" db="EMBL/GenBank/DDBJ databases">
        <title>Genome sequence of the fusiform rust pathogen reveals effectors for host alternation and coevolution with pine.</title>
        <authorList>
            <consortium name="DOE Joint Genome Institute"/>
            <person name="Smith K."/>
            <person name="Pendleton A."/>
            <person name="Kubisiak T."/>
            <person name="Anderson C."/>
            <person name="Salamov A."/>
            <person name="Aerts A."/>
            <person name="Riley R."/>
            <person name="Clum A."/>
            <person name="Lindquist E."/>
            <person name="Ence D."/>
            <person name="Campbell M."/>
            <person name="Kronenberg Z."/>
            <person name="Feau N."/>
            <person name="Dhillon B."/>
            <person name="Hamelin R."/>
            <person name="Burleigh J."/>
            <person name="Smith J."/>
            <person name="Yandell M."/>
            <person name="Nelson C."/>
            <person name="Grigoriev I."/>
            <person name="Davis J."/>
        </authorList>
    </citation>
    <scope>NUCLEOTIDE SEQUENCE</scope>
    <source>
        <strain evidence="13">G11</strain>
    </source>
</reference>
<organism evidence="13 14">
    <name type="scientific">Cronartium quercuum f. sp. fusiforme G11</name>
    <dbReference type="NCBI Taxonomy" id="708437"/>
    <lineage>
        <taxon>Eukaryota</taxon>
        <taxon>Fungi</taxon>
        <taxon>Dikarya</taxon>
        <taxon>Basidiomycota</taxon>
        <taxon>Pucciniomycotina</taxon>
        <taxon>Pucciniomycetes</taxon>
        <taxon>Pucciniales</taxon>
        <taxon>Coleosporiaceae</taxon>
        <taxon>Cronartium</taxon>
    </lineage>
</organism>
<dbReference type="EMBL" id="MU167352">
    <property type="protein sequence ID" value="KAG0142326.1"/>
    <property type="molecule type" value="Genomic_DNA"/>
</dbReference>
<feature type="compositionally biased region" description="Polar residues" evidence="11">
    <location>
        <begin position="1"/>
        <end position="20"/>
    </location>
</feature>
<dbReference type="InterPro" id="IPR050335">
    <property type="entry name" value="ERT1_acuK_gluconeogen_tf"/>
</dbReference>
<dbReference type="OrthoDB" id="2538135at2759"/>
<evidence type="ECO:0000259" key="12">
    <source>
        <dbReference type="PROSITE" id="PS50048"/>
    </source>
</evidence>
<dbReference type="CDD" id="cd00067">
    <property type="entry name" value="GAL4"/>
    <property type="match status" value="1"/>
</dbReference>
<comment type="similarity">
    <text evidence="2">Belongs to the ERT1/acuK family.</text>
</comment>
<dbReference type="SMART" id="SM00066">
    <property type="entry name" value="GAL4"/>
    <property type="match status" value="1"/>
</dbReference>
<name>A0A9P6T7V1_9BASI</name>
<dbReference type="InterPro" id="IPR036864">
    <property type="entry name" value="Zn2-C6_fun-type_DNA-bd_sf"/>
</dbReference>
<dbReference type="SUPFAM" id="SSF57701">
    <property type="entry name" value="Zn2/Cys6 DNA-binding domain"/>
    <property type="match status" value="1"/>
</dbReference>
<feature type="compositionally biased region" description="Low complexity" evidence="11">
    <location>
        <begin position="26"/>
        <end position="39"/>
    </location>
</feature>
<feature type="region of interest" description="Disordered" evidence="11">
    <location>
        <begin position="256"/>
        <end position="315"/>
    </location>
</feature>
<keyword evidence="7" id="KW-0238">DNA-binding</keyword>
<keyword evidence="5" id="KW-0862">Zinc</keyword>
<evidence type="ECO:0000256" key="3">
    <source>
        <dbReference type="ARBA" id="ARBA00022432"/>
    </source>
</evidence>
<gene>
    <name evidence="13" type="ORF">CROQUDRAFT_662697</name>
</gene>
<evidence type="ECO:0000313" key="13">
    <source>
        <dbReference type="EMBL" id="KAG0142326.1"/>
    </source>
</evidence>
<feature type="compositionally biased region" description="Low complexity" evidence="11">
    <location>
        <begin position="283"/>
        <end position="293"/>
    </location>
</feature>
<dbReference type="AlphaFoldDB" id="A0A9P6T7V1"/>
<evidence type="ECO:0000256" key="1">
    <source>
        <dbReference type="ARBA" id="ARBA00004123"/>
    </source>
</evidence>
<evidence type="ECO:0000256" key="5">
    <source>
        <dbReference type="ARBA" id="ARBA00022833"/>
    </source>
</evidence>
<keyword evidence="4" id="KW-0479">Metal-binding</keyword>
<evidence type="ECO:0000256" key="7">
    <source>
        <dbReference type="ARBA" id="ARBA00023125"/>
    </source>
</evidence>
<comment type="caution">
    <text evidence="13">The sequence shown here is derived from an EMBL/GenBank/DDBJ whole genome shotgun (WGS) entry which is preliminary data.</text>
</comment>
<evidence type="ECO:0000256" key="6">
    <source>
        <dbReference type="ARBA" id="ARBA00023015"/>
    </source>
</evidence>
<dbReference type="GO" id="GO:0005634">
    <property type="term" value="C:nucleus"/>
    <property type="evidence" value="ECO:0007669"/>
    <property type="project" value="UniProtKB-SubCell"/>
</dbReference>
<dbReference type="Pfam" id="PF24990">
    <property type="entry name" value="PAS_13"/>
    <property type="match status" value="1"/>
</dbReference>
<feature type="domain" description="Zn(2)-C6 fungal-type" evidence="12">
    <location>
        <begin position="104"/>
        <end position="135"/>
    </location>
</feature>
<feature type="compositionally biased region" description="Polar residues" evidence="11">
    <location>
        <begin position="43"/>
        <end position="61"/>
    </location>
</feature>
<dbReference type="GO" id="GO:0009267">
    <property type="term" value="P:cellular response to starvation"/>
    <property type="evidence" value="ECO:0007669"/>
    <property type="project" value="TreeGrafter"/>
</dbReference>
<dbReference type="GO" id="GO:0008270">
    <property type="term" value="F:zinc ion binding"/>
    <property type="evidence" value="ECO:0007669"/>
    <property type="project" value="InterPro"/>
</dbReference>
<sequence length="507" mass="58365">MFMATQTITCLTQPDQSQPLHPSIKTTQSPTSPHSSSTPDHLNFTNSSLRTSPVPTSNIQPFLSLDPTKDNRKRKQQKKEINQITKANHNGTTITTKRKKANRACFHCQKAHLTCDDGRPCKRCTKRGLGTTCTDGFRKKAKYLRDYDDQLLIRPHPNHNRNMDHHLNLLNQNLVDDEQVAGLEPSFTFSNMLEKSEMIRISSSPSLIPTCTNNLIEHQHNLDWPDLSEFVSFDHPLPLGEENSWGLVEILPNPWPSHHSGSSSSHSEEDQPIRLPPTPPPSVLTSNSTSSSPYHHKEDWISLDDPQPQPDWGKKNPLTKFNYEFRFWELERYLDRRFGNLEDDIELDEILKVLGILKPEIIFKQFSINEDDEELLERSLQRSLIALERMISVSGTPTVIWRRTGEMILVSDEFCMLTDFAKQELLNQIKFIYEVFDRKSTLEYFNKFNQTVFDNTNQQIMMKQVTLICPNGKKVNCSFCFTIKYDLFNCPSFLIGNFLPILSVSIP</sequence>
<evidence type="ECO:0000256" key="11">
    <source>
        <dbReference type="SAM" id="MobiDB-lite"/>
    </source>
</evidence>
<evidence type="ECO:0000256" key="2">
    <source>
        <dbReference type="ARBA" id="ARBA00010855"/>
    </source>
</evidence>
<dbReference type="Gene3D" id="4.10.240.10">
    <property type="entry name" value="Zn(2)-C6 fungal-type DNA-binding domain"/>
    <property type="match status" value="1"/>
</dbReference>
<dbReference type="PANTHER" id="PTHR47659:SF1">
    <property type="entry name" value="TRANSCRIPTION ACTIVATOR OF GLUCONEOGENESIS ERT1"/>
    <property type="match status" value="1"/>
</dbReference>
<evidence type="ECO:0000313" key="14">
    <source>
        <dbReference type="Proteomes" id="UP000886653"/>
    </source>
</evidence>
<dbReference type="PROSITE" id="PS50048">
    <property type="entry name" value="ZN2_CY6_FUNGAL_2"/>
    <property type="match status" value="1"/>
</dbReference>
<dbReference type="GO" id="GO:0000977">
    <property type="term" value="F:RNA polymerase II transcription regulatory region sequence-specific DNA binding"/>
    <property type="evidence" value="ECO:0007669"/>
    <property type="project" value="TreeGrafter"/>
</dbReference>
<keyword evidence="9" id="KW-0539">Nucleus</keyword>
<evidence type="ECO:0000256" key="9">
    <source>
        <dbReference type="ARBA" id="ARBA00023242"/>
    </source>
</evidence>
<keyword evidence="3" id="KW-0312">Gluconeogenesis</keyword>
<dbReference type="Proteomes" id="UP000886653">
    <property type="component" value="Unassembled WGS sequence"/>
</dbReference>
<dbReference type="InterPro" id="IPR056751">
    <property type="entry name" value="PAS_13"/>
</dbReference>
<dbReference type="GO" id="GO:0006094">
    <property type="term" value="P:gluconeogenesis"/>
    <property type="evidence" value="ECO:0007669"/>
    <property type="project" value="UniProtKB-KW"/>
</dbReference>
<comment type="subcellular location">
    <subcellularLocation>
        <location evidence="1">Nucleus</location>
    </subcellularLocation>
</comment>